<organism evidence="1 2">
    <name type="scientific">Lysinibacillus capsici</name>
    <dbReference type="NCBI Taxonomy" id="2115968"/>
    <lineage>
        <taxon>Bacteria</taxon>
        <taxon>Bacillati</taxon>
        <taxon>Bacillota</taxon>
        <taxon>Bacilli</taxon>
        <taxon>Bacillales</taxon>
        <taxon>Bacillaceae</taxon>
        <taxon>Lysinibacillus</taxon>
    </lineage>
</organism>
<evidence type="ECO:0000313" key="1">
    <source>
        <dbReference type="EMBL" id="WGF38940.1"/>
    </source>
</evidence>
<proteinExistence type="predicted"/>
<name>A0ABY8KMR6_9BACI</name>
<protein>
    <submittedName>
        <fullName evidence="1">Uncharacterized protein</fullName>
    </submittedName>
</protein>
<evidence type="ECO:0000313" key="2">
    <source>
        <dbReference type="Proteomes" id="UP001244564"/>
    </source>
</evidence>
<dbReference type="Proteomes" id="UP001244564">
    <property type="component" value="Chromosome"/>
</dbReference>
<reference evidence="1 2" key="1">
    <citation type="submission" date="2023-04" db="EMBL/GenBank/DDBJ databases">
        <title>Genomic of Lysinibacillus capsici TSBLM.</title>
        <authorList>
            <person name="Hu X.S."/>
            <person name="Yu C.H."/>
        </authorList>
    </citation>
    <scope>NUCLEOTIDE SEQUENCE [LARGE SCALE GENOMIC DNA]</scope>
    <source>
        <strain evidence="1 2">TSBLM</strain>
    </source>
</reference>
<sequence length="124" mass="14440">MLKKITFSLCIFLINHTIEHASAHPLPPTFEEKFDEAGYQSVEAAVKEFEQHYSKVKLPTVIPPFSITHKFGRFYKDHQYGMNDSLNILYVHNEMKQHIFKIDIRPIQPKVSFSGKAYTLQDGR</sequence>
<gene>
    <name evidence="1" type="ORF">QBO96_01395</name>
</gene>
<keyword evidence="2" id="KW-1185">Reference proteome</keyword>
<dbReference type="EMBL" id="CP122283">
    <property type="protein sequence ID" value="WGF38940.1"/>
    <property type="molecule type" value="Genomic_DNA"/>
</dbReference>
<accession>A0ABY8KMR6</accession>
<dbReference type="RefSeq" id="WP_279494752.1">
    <property type="nucleotide sequence ID" value="NZ_CP122283.1"/>
</dbReference>